<dbReference type="AlphaFoldDB" id="A0A9P9L3Q1"/>
<keyword evidence="1" id="KW-1133">Transmembrane helix</keyword>
<organism evidence="2 3">
    <name type="scientific">Fusarium solani</name>
    <name type="common">Filamentous fungus</name>
    <dbReference type="NCBI Taxonomy" id="169388"/>
    <lineage>
        <taxon>Eukaryota</taxon>
        <taxon>Fungi</taxon>
        <taxon>Dikarya</taxon>
        <taxon>Ascomycota</taxon>
        <taxon>Pezizomycotina</taxon>
        <taxon>Sordariomycetes</taxon>
        <taxon>Hypocreomycetidae</taxon>
        <taxon>Hypocreales</taxon>
        <taxon>Nectriaceae</taxon>
        <taxon>Fusarium</taxon>
        <taxon>Fusarium solani species complex</taxon>
    </lineage>
</organism>
<reference evidence="2" key="1">
    <citation type="journal article" date="2021" name="Nat. Commun.">
        <title>Genetic determinants of endophytism in the Arabidopsis root mycobiome.</title>
        <authorList>
            <person name="Mesny F."/>
            <person name="Miyauchi S."/>
            <person name="Thiergart T."/>
            <person name="Pickel B."/>
            <person name="Atanasova L."/>
            <person name="Karlsson M."/>
            <person name="Huettel B."/>
            <person name="Barry K.W."/>
            <person name="Haridas S."/>
            <person name="Chen C."/>
            <person name="Bauer D."/>
            <person name="Andreopoulos W."/>
            <person name="Pangilinan J."/>
            <person name="LaButti K."/>
            <person name="Riley R."/>
            <person name="Lipzen A."/>
            <person name="Clum A."/>
            <person name="Drula E."/>
            <person name="Henrissat B."/>
            <person name="Kohler A."/>
            <person name="Grigoriev I.V."/>
            <person name="Martin F.M."/>
            <person name="Hacquard S."/>
        </authorList>
    </citation>
    <scope>NUCLEOTIDE SEQUENCE</scope>
    <source>
        <strain evidence="2">FSSC 5 MPI-SDFR-AT-0091</strain>
    </source>
</reference>
<evidence type="ECO:0000313" key="3">
    <source>
        <dbReference type="Proteomes" id="UP000736672"/>
    </source>
</evidence>
<keyword evidence="1" id="KW-0472">Membrane</keyword>
<evidence type="ECO:0000256" key="1">
    <source>
        <dbReference type="SAM" id="Phobius"/>
    </source>
</evidence>
<name>A0A9P9L3Q1_FUSSL</name>
<keyword evidence="1" id="KW-0812">Transmembrane</keyword>
<accession>A0A9P9L3Q1</accession>
<dbReference type="EMBL" id="JAGTJS010000002">
    <property type="protein sequence ID" value="KAH7273380.1"/>
    <property type="molecule type" value="Genomic_DNA"/>
</dbReference>
<proteinExistence type="predicted"/>
<keyword evidence="3" id="KW-1185">Reference proteome</keyword>
<gene>
    <name evidence="2" type="ORF">B0J15DRAFT_98496</name>
</gene>
<dbReference type="Proteomes" id="UP000736672">
    <property type="component" value="Unassembled WGS sequence"/>
</dbReference>
<evidence type="ECO:0000313" key="2">
    <source>
        <dbReference type="EMBL" id="KAH7273380.1"/>
    </source>
</evidence>
<protein>
    <submittedName>
        <fullName evidence="2">Uncharacterized protein</fullName>
    </submittedName>
</protein>
<comment type="caution">
    <text evidence="2">The sequence shown here is derived from an EMBL/GenBank/DDBJ whole genome shotgun (WGS) entry which is preliminary data.</text>
</comment>
<sequence>MAYTALGKQAMLFFNLNLFRFFASHSFASQRHASLCTKTPSRSVFLLILFPPLSQNTARMGEYGDGLDTTFHRALHSAGLFFFSFVAEIFLVPLFFIRFRIHMYNRYPESERVLARFIKSLAGKTAKGYKRERDSARHKRARKRERIAIWDSVSWDHGFCYPPRLSDGTGDQVR</sequence>
<feature type="transmembrane region" description="Helical" evidence="1">
    <location>
        <begin position="74"/>
        <end position="97"/>
    </location>
</feature>